<feature type="region of interest" description="Disordered" evidence="6">
    <location>
        <begin position="313"/>
        <end position="388"/>
    </location>
</feature>
<dbReference type="PANTHER" id="PTHR12628:SF13">
    <property type="entry name" value="HOMEOBOX PROTEIN HAT3.1"/>
    <property type="match status" value="1"/>
</dbReference>
<evidence type="ECO:0000313" key="9">
    <source>
        <dbReference type="Proteomes" id="UP001054889"/>
    </source>
</evidence>
<evidence type="ECO:0000256" key="5">
    <source>
        <dbReference type="PROSITE-ProRule" id="PRU00108"/>
    </source>
</evidence>
<keyword evidence="9" id="KW-1185">Reference proteome</keyword>
<dbReference type="CDD" id="cd00086">
    <property type="entry name" value="homeodomain"/>
    <property type="match status" value="1"/>
</dbReference>
<evidence type="ECO:0000256" key="1">
    <source>
        <dbReference type="ARBA" id="ARBA00004123"/>
    </source>
</evidence>
<dbReference type="PROSITE" id="PS50071">
    <property type="entry name" value="HOMEOBOX_2"/>
    <property type="match status" value="1"/>
</dbReference>
<evidence type="ECO:0000256" key="2">
    <source>
        <dbReference type="ARBA" id="ARBA00023125"/>
    </source>
</evidence>
<dbReference type="EMBL" id="BQKI01000004">
    <property type="protein sequence ID" value="GJM93141.1"/>
    <property type="molecule type" value="Genomic_DNA"/>
</dbReference>
<dbReference type="Proteomes" id="UP001054889">
    <property type="component" value="Unassembled WGS sequence"/>
</dbReference>
<feature type="compositionally biased region" description="Basic and acidic residues" evidence="6">
    <location>
        <begin position="329"/>
        <end position="346"/>
    </location>
</feature>
<dbReference type="GO" id="GO:0003677">
    <property type="term" value="F:DNA binding"/>
    <property type="evidence" value="ECO:0007669"/>
    <property type="project" value="UniProtKB-UniRule"/>
</dbReference>
<organism evidence="8 9">
    <name type="scientific">Eleusine coracana subsp. coracana</name>
    <dbReference type="NCBI Taxonomy" id="191504"/>
    <lineage>
        <taxon>Eukaryota</taxon>
        <taxon>Viridiplantae</taxon>
        <taxon>Streptophyta</taxon>
        <taxon>Embryophyta</taxon>
        <taxon>Tracheophyta</taxon>
        <taxon>Spermatophyta</taxon>
        <taxon>Magnoliopsida</taxon>
        <taxon>Liliopsida</taxon>
        <taxon>Poales</taxon>
        <taxon>Poaceae</taxon>
        <taxon>PACMAD clade</taxon>
        <taxon>Chloridoideae</taxon>
        <taxon>Cynodonteae</taxon>
        <taxon>Eleusininae</taxon>
        <taxon>Eleusine</taxon>
    </lineage>
</organism>
<dbReference type="InterPro" id="IPR008422">
    <property type="entry name" value="KN_HD"/>
</dbReference>
<feature type="compositionally biased region" description="Low complexity" evidence="6">
    <location>
        <begin position="92"/>
        <end position="101"/>
    </location>
</feature>
<dbReference type="GO" id="GO:0003682">
    <property type="term" value="F:chromatin binding"/>
    <property type="evidence" value="ECO:0007669"/>
    <property type="project" value="TreeGrafter"/>
</dbReference>
<keyword evidence="3 5" id="KW-0371">Homeobox</keyword>
<dbReference type="InterPro" id="IPR001356">
    <property type="entry name" value="HD"/>
</dbReference>
<evidence type="ECO:0000256" key="6">
    <source>
        <dbReference type="SAM" id="MobiDB-lite"/>
    </source>
</evidence>
<dbReference type="SUPFAM" id="SSF46689">
    <property type="entry name" value="Homeodomain-like"/>
    <property type="match status" value="1"/>
</dbReference>
<feature type="region of interest" description="Disordered" evidence="6">
    <location>
        <begin position="549"/>
        <end position="598"/>
    </location>
</feature>
<feature type="domain" description="Homeobox" evidence="7">
    <location>
        <begin position="438"/>
        <end position="498"/>
    </location>
</feature>
<dbReference type="SMART" id="SM00389">
    <property type="entry name" value="HOX"/>
    <property type="match status" value="1"/>
</dbReference>
<proteinExistence type="predicted"/>
<feature type="region of interest" description="Disordered" evidence="6">
    <location>
        <begin position="1"/>
        <end position="250"/>
    </location>
</feature>
<keyword evidence="4 5" id="KW-0539">Nucleus</keyword>
<dbReference type="GO" id="GO:0045814">
    <property type="term" value="P:negative regulation of gene expression, epigenetic"/>
    <property type="evidence" value="ECO:0007669"/>
    <property type="project" value="TreeGrafter"/>
</dbReference>
<feature type="compositionally biased region" description="Acidic residues" evidence="6">
    <location>
        <begin position="569"/>
        <end position="580"/>
    </location>
</feature>
<evidence type="ECO:0000259" key="7">
    <source>
        <dbReference type="PROSITE" id="PS50071"/>
    </source>
</evidence>
<feature type="compositionally biased region" description="Low complexity" evidence="6">
    <location>
        <begin position="57"/>
        <end position="66"/>
    </location>
</feature>
<feature type="compositionally biased region" description="Basic and acidic residues" evidence="6">
    <location>
        <begin position="630"/>
        <end position="639"/>
    </location>
</feature>
<reference evidence="8" key="2">
    <citation type="submission" date="2021-12" db="EMBL/GenBank/DDBJ databases">
        <title>Resequencing data analysis of finger millet.</title>
        <authorList>
            <person name="Hatakeyama M."/>
            <person name="Aluri S."/>
            <person name="Balachadran M.T."/>
            <person name="Sivarajan S.R."/>
            <person name="Poveda L."/>
            <person name="Shimizu-Inatsugi R."/>
            <person name="Schlapbach R."/>
            <person name="Sreeman S.M."/>
            <person name="Shimizu K.K."/>
        </authorList>
    </citation>
    <scope>NUCLEOTIDE SEQUENCE</scope>
</reference>
<reference evidence="8" key="1">
    <citation type="journal article" date="2018" name="DNA Res.">
        <title>Multiple hybrid de novo genome assembly of finger millet, an orphan allotetraploid crop.</title>
        <authorList>
            <person name="Hatakeyama M."/>
            <person name="Aluri S."/>
            <person name="Balachadran M.T."/>
            <person name="Sivarajan S.R."/>
            <person name="Patrignani A."/>
            <person name="Gruter S."/>
            <person name="Poveda L."/>
            <person name="Shimizu-Inatsugi R."/>
            <person name="Baeten J."/>
            <person name="Francoijs K.J."/>
            <person name="Nataraja K.N."/>
            <person name="Reddy Y.A.N."/>
            <person name="Phadnis S."/>
            <person name="Ravikumar R.L."/>
            <person name="Schlapbach R."/>
            <person name="Sreeman S.M."/>
            <person name="Shimizu K.K."/>
        </authorList>
    </citation>
    <scope>NUCLEOTIDE SEQUENCE</scope>
</reference>
<dbReference type="Pfam" id="PF05920">
    <property type="entry name" value="Homeobox_KN"/>
    <property type="match status" value="1"/>
</dbReference>
<sequence length="858" mass="93418">MGRKGSEVSPSKRYPLRSTQSGGRILRSGSKDNNTACNEPLNDSPAAQPAARKRKSSSSPGSPNNSVRALRSALPLNDSPAAQPAARKRKSSSSPGSPNNSVRVLRSASKNKVDACSESLTESIASEPDANTRKYVRPSKAASPVSSVRVLRSASKNKNDACCDPLNNSTADEQAANKRKCVTPSKVGRPNNSVRVLRSASKNKNEAYGEPLNDNTVAQPSAKKRKCGSPLKVESPASSARVLHSNSKMTNETFNELLNDCTAAQPGSRKRKSDTPPKGGSPKLGVRVLRSASKKKDACVEPLNNVFPEAASFATGSKQLNASDLPLGDSEKNDYNPALVERHIVNEGEVDDLGLPSEDSEDDDFDPAGSDSSEDQENKSHTEESDFTSDSDYFCAEIAKSCRQSEVSASPLSNVNEENWNRAFVETELDQDAVLPVSSRRQIERLDYKKLYDKLKDHFEKDPYPSRATKENLAQELGLTFIQVDKWFASTRHSSRVAAAKKEKYTGNHITANSDGTTVDSSQVRAHNDEVLADLTADRNNLVHEEVMVQNNLDGGNKEDIPLSRAETEAEASGEESSDPSDDKEWSGTSASQKELEDIETDSLAAANRAKRLVRRAPVAVEMQNNEHTPQSERLHDSVNEQQTEAPCSNGSSSKARKYHFDPIVTQLPIFGFHPGITGGRGRAKRSQACGWGRPTCARAGERVWASERAAGRPARWLAGLRPASRAGPWVRGRGRGLLADSARGTAAFFLVRLGEFKASSSSSSRLAAGRSTLPSLHSHSSSQLRCQSSSYTTTIRSPMMSRTRRRKLLCPCCHQARRDGGHPARPPSQGRDALARGLRHLRRKDEMLCRESRKIGR</sequence>
<feature type="compositionally biased region" description="Acidic residues" evidence="6">
    <location>
        <begin position="348"/>
        <end position="366"/>
    </location>
</feature>
<feature type="compositionally biased region" description="Polar residues" evidence="6">
    <location>
        <begin position="640"/>
        <end position="654"/>
    </location>
</feature>
<accession>A0AAV5C3Q2</accession>
<evidence type="ECO:0000256" key="3">
    <source>
        <dbReference type="ARBA" id="ARBA00023155"/>
    </source>
</evidence>
<dbReference type="GO" id="GO:0006355">
    <property type="term" value="P:regulation of DNA-templated transcription"/>
    <property type="evidence" value="ECO:0007669"/>
    <property type="project" value="InterPro"/>
</dbReference>
<dbReference type="PANTHER" id="PTHR12628">
    <property type="entry name" value="POLYCOMB-LIKE TRANSCRIPTION FACTOR"/>
    <property type="match status" value="1"/>
</dbReference>
<keyword evidence="2 5" id="KW-0238">DNA-binding</keyword>
<dbReference type="AlphaFoldDB" id="A0AAV5C3Q2"/>
<protein>
    <recommendedName>
        <fullName evidence="7">Homeobox domain-containing protein</fullName>
    </recommendedName>
</protein>
<gene>
    <name evidence="8" type="primary">ga09671</name>
    <name evidence="8" type="ORF">PR202_ga09671</name>
</gene>
<feature type="region of interest" description="Disordered" evidence="6">
    <location>
        <begin position="263"/>
        <end position="301"/>
    </location>
</feature>
<feature type="compositionally biased region" description="Basic and acidic residues" evidence="6">
    <location>
        <begin position="556"/>
        <end position="568"/>
    </location>
</feature>
<feature type="region of interest" description="Disordered" evidence="6">
    <location>
        <begin position="621"/>
        <end position="655"/>
    </location>
</feature>
<comment type="subcellular location">
    <subcellularLocation>
        <location evidence="1 5">Nucleus</location>
    </subcellularLocation>
</comment>
<feature type="DNA-binding region" description="Homeobox" evidence="5">
    <location>
        <begin position="440"/>
        <end position="499"/>
    </location>
</feature>
<dbReference type="GO" id="GO:0005634">
    <property type="term" value="C:nucleus"/>
    <property type="evidence" value="ECO:0007669"/>
    <property type="project" value="UniProtKB-SubCell"/>
</dbReference>
<dbReference type="InterPro" id="IPR009057">
    <property type="entry name" value="Homeodomain-like_sf"/>
</dbReference>
<dbReference type="Gene3D" id="1.10.10.60">
    <property type="entry name" value="Homeodomain-like"/>
    <property type="match status" value="1"/>
</dbReference>
<evidence type="ECO:0000313" key="8">
    <source>
        <dbReference type="EMBL" id="GJM93141.1"/>
    </source>
</evidence>
<comment type="caution">
    <text evidence="8">The sequence shown here is derived from an EMBL/GenBank/DDBJ whole genome shotgun (WGS) entry which is preliminary data.</text>
</comment>
<evidence type="ECO:0000256" key="4">
    <source>
        <dbReference type="ARBA" id="ARBA00023242"/>
    </source>
</evidence>
<name>A0AAV5C3Q2_ELECO</name>